<accession>A0A5K3FEM3</accession>
<reference evidence="2" key="1">
    <citation type="submission" date="2019-11" db="UniProtKB">
        <authorList>
            <consortium name="WormBaseParasite"/>
        </authorList>
    </citation>
    <scope>IDENTIFICATION</scope>
</reference>
<dbReference type="AlphaFoldDB" id="A0A5K3FEM3"/>
<feature type="region of interest" description="Disordered" evidence="1">
    <location>
        <begin position="1"/>
        <end position="20"/>
    </location>
</feature>
<protein>
    <submittedName>
        <fullName evidence="2">Uncharacterized protein</fullName>
    </submittedName>
</protein>
<sequence length="78" mass="8836">MLNTQVEHEQELPPNQSIGISPSDLDQTILLEIQLYVWTTRTTHASRSEGRWRPPAPFLSSTTAFDCFQVIVPLVTLL</sequence>
<evidence type="ECO:0000256" key="1">
    <source>
        <dbReference type="SAM" id="MobiDB-lite"/>
    </source>
</evidence>
<dbReference type="WBParaSite" id="MCU_007221-RA">
    <property type="protein sequence ID" value="MCU_007221-RA"/>
    <property type="gene ID" value="MCU_007221"/>
</dbReference>
<proteinExistence type="predicted"/>
<feature type="compositionally biased region" description="Basic and acidic residues" evidence="1">
    <location>
        <begin position="1"/>
        <end position="11"/>
    </location>
</feature>
<name>A0A5K3FEM3_MESCO</name>
<organism evidence="2">
    <name type="scientific">Mesocestoides corti</name>
    <name type="common">Flatworm</name>
    <dbReference type="NCBI Taxonomy" id="53468"/>
    <lineage>
        <taxon>Eukaryota</taxon>
        <taxon>Metazoa</taxon>
        <taxon>Spiralia</taxon>
        <taxon>Lophotrochozoa</taxon>
        <taxon>Platyhelminthes</taxon>
        <taxon>Cestoda</taxon>
        <taxon>Eucestoda</taxon>
        <taxon>Cyclophyllidea</taxon>
        <taxon>Mesocestoididae</taxon>
        <taxon>Mesocestoides</taxon>
    </lineage>
</organism>
<evidence type="ECO:0000313" key="2">
    <source>
        <dbReference type="WBParaSite" id="MCU_007221-RA"/>
    </source>
</evidence>